<evidence type="ECO:0000256" key="3">
    <source>
        <dbReference type="ARBA" id="ARBA00022989"/>
    </source>
</evidence>
<feature type="transmembrane region" description="Helical" evidence="5">
    <location>
        <begin position="181"/>
        <end position="204"/>
    </location>
</feature>
<feature type="transmembrane region" description="Helical" evidence="5">
    <location>
        <begin position="293"/>
        <end position="314"/>
    </location>
</feature>
<dbReference type="InterPro" id="IPR009078">
    <property type="entry name" value="Ferritin-like_SF"/>
</dbReference>
<dbReference type="GO" id="GO:0030026">
    <property type="term" value="P:intracellular manganese ion homeostasis"/>
    <property type="evidence" value="ECO:0007669"/>
    <property type="project" value="InterPro"/>
</dbReference>
<feature type="transmembrane region" description="Helical" evidence="5">
    <location>
        <begin position="263"/>
        <end position="284"/>
    </location>
</feature>
<dbReference type="GO" id="GO:0005384">
    <property type="term" value="F:manganese ion transmembrane transporter activity"/>
    <property type="evidence" value="ECO:0007669"/>
    <property type="project" value="InterPro"/>
</dbReference>
<dbReference type="InterPro" id="IPR008217">
    <property type="entry name" value="Ccc1_fam"/>
</dbReference>
<reference evidence="6 7" key="1">
    <citation type="submission" date="2017-03" db="EMBL/GenBank/DDBJ databases">
        <authorList>
            <person name="Afonso C.L."/>
            <person name="Miller P.J."/>
            <person name="Scott M.A."/>
            <person name="Spackman E."/>
            <person name="Goraichik I."/>
            <person name="Dimitrov K.M."/>
            <person name="Suarez D.L."/>
            <person name="Swayne D.E."/>
        </authorList>
    </citation>
    <scope>NUCLEOTIDE SEQUENCE [LARGE SCALE GENOMIC DNA]</scope>
    <source>
        <strain evidence="6">Genome sequencing of Nitrospira japonica strain NJ11</strain>
    </source>
</reference>
<accession>A0A1W1I4Q5</accession>
<sequence length="322" mass="35030">MTDPRVSHDLSLARTLILDELFDLSLYRKLRDITRDPDAQRILDALIAVEVDHLAFWKRFFAMDIEHLDVRRSIKLRLLTLTCRLFGVTAVHLVLEAIEVHGVRKYLTLWTQFHGQSLGAALHDILMDEFKHEDVLVTSLTERKINAEKIRNIFLGLNDGLVEILGAVSGFFGAFGSASLVLIASSTTAVAGALSMAAGAFLALNSEQEVRATESAKKRFLGEISESTVMAEPPLASAAFVGIAYLIGATIPVFPVLLGADTAVFSVITAGLMVVIISTILSFLSGMDITRRILLNLAIITVAVSVSYGIGLLAKRIWGIAL</sequence>
<dbReference type="Pfam" id="PF01988">
    <property type="entry name" value="VIT1"/>
    <property type="match status" value="2"/>
</dbReference>
<dbReference type="PANTHER" id="PTHR31851">
    <property type="entry name" value="FE(2+)/MN(2+) TRANSPORTER PCL1"/>
    <property type="match status" value="1"/>
</dbReference>
<feature type="transmembrane region" description="Helical" evidence="5">
    <location>
        <begin position="235"/>
        <end position="257"/>
    </location>
</feature>
<keyword evidence="7" id="KW-1185">Reference proteome</keyword>
<evidence type="ECO:0000256" key="1">
    <source>
        <dbReference type="ARBA" id="ARBA00004127"/>
    </source>
</evidence>
<dbReference type="OrthoDB" id="9781287at2"/>
<evidence type="ECO:0008006" key="8">
    <source>
        <dbReference type="Google" id="ProtNLM"/>
    </source>
</evidence>
<evidence type="ECO:0000256" key="4">
    <source>
        <dbReference type="ARBA" id="ARBA00023136"/>
    </source>
</evidence>
<dbReference type="KEGG" id="nja:NSJP_1810"/>
<dbReference type="RefSeq" id="WP_080886440.1">
    <property type="nucleotide sequence ID" value="NZ_LT828648.1"/>
</dbReference>
<dbReference type="SUPFAM" id="SSF47240">
    <property type="entry name" value="Ferritin-like"/>
    <property type="match status" value="1"/>
</dbReference>
<name>A0A1W1I4Q5_9BACT</name>
<evidence type="ECO:0000313" key="7">
    <source>
        <dbReference type="Proteomes" id="UP000192042"/>
    </source>
</evidence>
<gene>
    <name evidence="6" type="ORF">NSJP_1810</name>
</gene>
<evidence type="ECO:0000313" key="6">
    <source>
        <dbReference type="EMBL" id="SLM47982.1"/>
    </source>
</evidence>
<proteinExistence type="predicted"/>
<comment type="subcellular location">
    <subcellularLocation>
        <location evidence="1">Endomembrane system</location>
        <topology evidence="1">Multi-pass membrane protein</topology>
    </subcellularLocation>
</comment>
<keyword evidence="2 5" id="KW-0812">Transmembrane</keyword>
<dbReference type="STRING" id="1325564.NSJP_1810"/>
<evidence type="ECO:0000256" key="5">
    <source>
        <dbReference type="SAM" id="Phobius"/>
    </source>
</evidence>
<evidence type="ECO:0000256" key="2">
    <source>
        <dbReference type="ARBA" id="ARBA00022692"/>
    </source>
</evidence>
<keyword evidence="4 5" id="KW-0472">Membrane</keyword>
<organism evidence="6 7">
    <name type="scientific">Nitrospira japonica</name>
    <dbReference type="NCBI Taxonomy" id="1325564"/>
    <lineage>
        <taxon>Bacteria</taxon>
        <taxon>Pseudomonadati</taxon>
        <taxon>Nitrospirota</taxon>
        <taxon>Nitrospiria</taxon>
        <taxon>Nitrospirales</taxon>
        <taxon>Nitrospiraceae</taxon>
        <taxon>Nitrospira</taxon>
    </lineage>
</organism>
<protein>
    <recommendedName>
        <fullName evidence="8">Rubrerythrin diiron-binding domain-containing protein</fullName>
    </recommendedName>
</protein>
<feature type="transmembrane region" description="Helical" evidence="5">
    <location>
        <begin position="153"/>
        <end position="175"/>
    </location>
</feature>
<dbReference type="EMBL" id="LT828648">
    <property type="protein sequence ID" value="SLM47982.1"/>
    <property type="molecule type" value="Genomic_DNA"/>
</dbReference>
<dbReference type="GO" id="GO:0012505">
    <property type="term" value="C:endomembrane system"/>
    <property type="evidence" value="ECO:0007669"/>
    <property type="project" value="UniProtKB-SubCell"/>
</dbReference>
<dbReference type="Proteomes" id="UP000192042">
    <property type="component" value="Chromosome I"/>
</dbReference>
<keyword evidence="3 5" id="KW-1133">Transmembrane helix</keyword>
<dbReference type="AlphaFoldDB" id="A0A1W1I4Q5"/>